<name>A0A1Y3U2U1_9ACTN</name>
<proteinExistence type="predicted"/>
<dbReference type="AlphaFoldDB" id="A0A1Y3U2U1"/>
<comment type="caution">
    <text evidence="1">The sequence shown here is derived from an EMBL/GenBank/DDBJ whole genome shotgun (WGS) entry which is preliminary data.</text>
</comment>
<evidence type="ECO:0000313" key="1">
    <source>
        <dbReference type="EMBL" id="OUN43122.1"/>
    </source>
</evidence>
<dbReference type="RefSeq" id="WP_087186401.1">
    <property type="nucleotide sequence ID" value="NZ_DYUN01000027.1"/>
</dbReference>
<accession>A0A1Y3U2U1</accession>
<dbReference type="Proteomes" id="UP000196560">
    <property type="component" value="Unassembled WGS sequence"/>
</dbReference>
<evidence type="ECO:0000313" key="2">
    <source>
        <dbReference type="Proteomes" id="UP000196560"/>
    </source>
</evidence>
<protein>
    <submittedName>
        <fullName evidence="1">Uncharacterized protein</fullName>
    </submittedName>
</protein>
<gene>
    <name evidence="1" type="ORF">B5G21_05915</name>
</gene>
<reference evidence="2" key="1">
    <citation type="submission" date="2017-04" db="EMBL/GenBank/DDBJ databases">
        <title>Function of individual gut microbiota members based on whole genome sequencing of pure cultures obtained from chicken caecum.</title>
        <authorList>
            <person name="Medvecky M."/>
            <person name="Cejkova D."/>
            <person name="Polansky O."/>
            <person name="Karasova D."/>
            <person name="Kubasova T."/>
            <person name="Cizek A."/>
            <person name="Rychlik I."/>
        </authorList>
    </citation>
    <scope>NUCLEOTIDE SEQUENCE [LARGE SCALE GENOMIC DNA]</scope>
    <source>
        <strain evidence="2">An70</strain>
    </source>
</reference>
<keyword evidence="2" id="KW-1185">Reference proteome</keyword>
<organism evidence="1 2">
    <name type="scientific">Enorma massiliensis</name>
    <dbReference type="NCBI Taxonomy" id="1472761"/>
    <lineage>
        <taxon>Bacteria</taxon>
        <taxon>Bacillati</taxon>
        <taxon>Actinomycetota</taxon>
        <taxon>Coriobacteriia</taxon>
        <taxon>Coriobacteriales</taxon>
        <taxon>Coriobacteriaceae</taxon>
        <taxon>Enorma</taxon>
    </lineage>
</organism>
<dbReference type="EMBL" id="NFHO01000005">
    <property type="protein sequence ID" value="OUN43122.1"/>
    <property type="molecule type" value="Genomic_DNA"/>
</dbReference>
<sequence>MSNVMSHTESLNINELIRLAFDAESPDAESAEAQPVDSAEEQQDEPIDLNELFELVYAPGTSQDHATAA</sequence>